<keyword evidence="1" id="KW-0472">Membrane</keyword>
<dbReference type="RefSeq" id="WP_080122094.1">
    <property type="nucleotide sequence ID" value="NZ_CP035278.1"/>
</dbReference>
<keyword evidence="1" id="KW-1133">Transmembrane helix</keyword>
<proteinExistence type="predicted"/>
<keyword evidence="4" id="KW-1185">Reference proteome</keyword>
<evidence type="ECO:0000313" key="2">
    <source>
        <dbReference type="EMBL" id="QHP83381.1"/>
    </source>
</evidence>
<feature type="transmembrane region" description="Helical" evidence="1">
    <location>
        <begin position="53"/>
        <end position="73"/>
    </location>
</feature>
<protein>
    <submittedName>
        <fullName evidence="2">Inclusion membrane protein-26</fullName>
    </submittedName>
</protein>
<evidence type="ECO:0000256" key="1">
    <source>
        <dbReference type="SAM" id="Phobius"/>
    </source>
</evidence>
<evidence type="ECO:0000313" key="4">
    <source>
        <dbReference type="Proteomes" id="UP000512184"/>
    </source>
</evidence>
<feature type="transmembrane region" description="Helical" evidence="1">
    <location>
        <begin position="175"/>
        <end position="194"/>
    </location>
</feature>
<dbReference type="EMBL" id="CP035278">
    <property type="protein sequence ID" value="QHP83381.1"/>
    <property type="molecule type" value="Genomic_DNA"/>
</dbReference>
<sequence>MVSAFLNLPPAEARLRPVTENSFPAVSSWGATQRRITGCSLPNPFYKPSLTRLVCVIVGVLIVLGGICCRLAYLANAGLLTFPKMLAAIVAPLILLGGGMAVLCKLAYKTDVLYGKKIQPFMSRIWERVIVCEKEGGFIRFIRDQDMYMDVSLLDKQGSGIAPVYTYPPIDSRTIICFVAGILLPLVSVARMLYNLFRFLVIPFYIVFQMVNQFHQRGVPPEERFVCSDIIREMARSLLQVIKAPFYGAACYLASLYGLLNPLSGRVVLASVERDWNDDVIRSRGVWGIFFEKNYLLEGGGTRSGLGQHAWYLLGCFQPVRLFLLKNGKIVSGARPSVQAFPESKELLTSFLYGAAPGRLPCR</sequence>
<reference evidence="3" key="2">
    <citation type="journal article" date="2021" name="Front. Microbiol.">
        <title>Generation of Tetracycline and Rifamycin Resistant Chlamydia Suis Recombinants.</title>
        <authorList>
            <person name="Marti H."/>
            <person name="Bommana S."/>
            <person name="Read T.D."/>
            <person name="Pesch T."/>
            <person name="Prahauser B."/>
            <person name="Dean D."/>
            <person name="Borel N."/>
        </authorList>
    </citation>
    <scope>NUCLEOTIDE SEQUENCE</scope>
    <source>
        <strain evidence="3">208.1</strain>
    </source>
</reference>
<gene>
    <name evidence="2" type="primary">Inclusion membrane protein-26</name>
    <name evidence="2" type="ORF">Chls_506</name>
    <name evidence="3" type="ORF">INQ84_03650</name>
</gene>
<evidence type="ECO:0000313" key="3">
    <source>
        <dbReference type="EMBL" id="QYC74185.1"/>
    </source>
</evidence>
<name>A0AAQ0J652_9CHLA</name>
<organism evidence="3 5">
    <name type="scientific">Chlamydia suis</name>
    <dbReference type="NCBI Taxonomy" id="83559"/>
    <lineage>
        <taxon>Bacteria</taxon>
        <taxon>Pseudomonadati</taxon>
        <taxon>Chlamydiota</taxon>
        <taxon>Chlamydiia</taxon>
        <taxon>Chlamydiales</taxon>
        <taxon>Chlamydiaceae</taxon>
        <taxon>Chlamydia/Chlamydophila group</taxon>
        <taxon>Chlamydia</taxon>
    </lineage>
</organism>
<dbReference type="Proteomes" id="UP000825134">
    <property type="component" value="Chromosome"/>
</dbReference>
<keyword evidence="1" id="KW-0812">Transmembrane</keyword>
<accession>A0AAQ0J652</accession>
<feature type="transmembrane region" description="Helical" evidence="1">
    <location>
        <begin position="85"/>
        <end position="108"/>
    </location>
</feature>
<dbReference type="Proteomes" id="UP000512184">
    <property type="component" value="Chromosome"/>
</dbReference>
<dbReference type="AlphaFoldDB" id="A0AAQ0J652"/>
<reference evidence="2 4" key="1">
    <citation type="submission" date="2019-01" db="EMBL/GenBank/DDBJ databases">
        <title>Whole genome sequencing and annotation enables comparative genome analysis that reveals unique features of the Chlamydia suis R19 Genome.</title>
        <authorList>
            <person name="Dimond Z.E."/>
        </authorList>
    </citation>
    <scope>NUCLEOTIDE SEQUENCE [LARGE SCALE GENOMIC DNA]</scope>
    <source>
        <strain evidence="2 4">R19</strain>
    </source>
</reference>
<dbReference type="EMBL" id="CP063185">
    <property type="protein sequence ID" value="QYC74185.1"/>
    <property type="molecule type" value="Genomic_DNA"/>
</dbReference>
<evidence type="ECO:0000313" key="5">
    <source>
        <dbReference type="Proteomes" id="UP000825134"/>
    </source>
</evidence>